<sequence length="47" mass="5639">MEATGSRESQAREYLEKHRILELLSYLTSSLLFFRPNRRTQEIFSSF</sequence>
<accession>A0A2K6GR61</accession>
<evidence type="ECO:0000313" key="2">
    <source>
        <dbReference type="Proteomes" id="UP000233160"/>
    </source>
</evidence>
<dbReference type="Proteomes" id="UP000233160">
    <property type="component" value="Unassembled WGS sequence"/>
</dbReference>
<dbReference type="STRING" id="379532.ENSPCOP00000028694"/>
<dbReference type="PANTHER" id="PTHR21847:SF1">
    <property type="entry name" value="EF-HAND CALCIUM-BINDING DOMAIN-CONTAINING PROTEIN 10"/>
    <property type="match status" value="1"/>
</dbReference>
<reference evidence="1" key="2">
    <citation type="submission" date="2025-09" db="UniProtKB">
        <authorList>
            <consortium name="Ensembl"/>
        </authorList>
    </citation>
    <scope>IDENTIFICATION</scope>
</reference>
<dbReference type="AlphaFoldDB" id="A0A2K6GR61"/>
<keyword evidence="2" id="KW-1185">Reference proteome</keyword>
<dbReference type="Ensembl" id="ENSPCOT00000039627.1">
    <property type="protein sequence ID" value="ENSPCOP00000028694.1"/>
    <property type="gene ID" value="ENSPCOG00000027009.1"/>
</dbReference>
<protein>
    <submittedName>
        <fullName evidence="1">Uncharacterized protein</fullName>
    </submittedName>
</protein>
<dbReference type="InterPro" id="IPR039879">
    <property type="entry name" value="EFC10"/>
</dbReference>
<reference evidence="1" key="1">
    <citation type="submission" date="2025-08" db="UniProtKB">
        <authorList>
            <consortium name="Ensembl"/>
        </authorList>
    </citation>
    <scope>IDENTIFICATION</scope>
</reference>
<dbReference type="GeneTree" id="ENSGT01050000247207"/>
<dbReference type="PANTHER" id="PTHR21847">
    <property type="entry name" value="EF-HAND CALCIUM-BINDING DOMAIN-CONTAINING PROTEIN 10"/>
    <property type="match status" value="1"/>
</dbReference>
<proteinExistence type="predicted"/>
<organism evidence="1 2">
    <name type="scientific">Propithecus coquereli</name>
    <name type="common">Coquerel's sifaka</name>
    <name type="synonym">Propithecus verreauxi coquereli</name>
    <dbReference type="NCBI Taxonomy" id="379532"/>
    <lineage>
        <taxon>Eukaryota</taxon>
        <taxon>Metazoa</taxon>
        <taxon>Chordata</taxon>
        <taxon>Craniata</taxon>
        <taxon>Vertebrata</taxon>
        <taxon>Euteleostomi</taxon>
        <taxon>Mammalia</taxon>
        <taxon>Eutheria</taxon>
        <taxon>Euarchontoglires</taxon>
        <taxon>Primates</taxon>
        <taxon>Strepsirrhini</taxon>
        <taxon>Lemuriformes</taxon>
        <taxon>Indriidae</taxon>
        <taxon>Propithecus</taxon>
    </lineage>
</organism>
<name>A0A2K6GR61_PROCO</name>
<evidence type="ECO:0000313" key="1">
    <source>
        <dbReference type="Ensembl" id="ENSPCOP00000028694.1"/>
    </source>
</evidence>